<dbReference type="AlphaFoldDB" id="A0A2P2J5L9"/>
<protein>
    <submittedName>
        <fullName evidence="1">Uncharacterized protein</fullName>
    </submittedName>
</protein>
<name>A0A2P2J5L9_RHIMU</name>
<sequence>MQLRSMKPEASLLPLLMKPTACCLNWKTRCSRV</sequence>
<proteinExistence type="predicted"/>
<organism evidence="1">
    <name type="scientific">Rhizophora mucronata</name>
    <name type="common">Asiatic mangrove</name>
    <dbReference type="NCBI Taxonomy" id="61149"/>
    <lineage>
        <taxon>Eukaryota</taxon>
        <taxon>Viridiplantae</taxon>
        <taxon>Streptophyta</taxon>
        <taxon>Embryophyta</taxon>
        <taxon>Tracheophyta</taxon>
        <taxon>Spermatophyta</taxon>
        <taxon>Magnoliopsida</taxon>
        <taxon>eudicotyledons</taxon>
        <taxon>Gunneridae</taxon>
        <taxon>Pentapetalae</taxon>
        <taxon>rosids</taxon>
        <taxon>fabids</taxon>
        <taxon>Malpighiales</taxon>
        <taxon>Rhizophoraceae</taxon>
        <taxon>Rhizophora</taxon>
    </lineage>
</organism>
<accession>A0A2P2J5L9</accession>
<reference evidence="1" key="1">
    <citation type="submission" date="2018-02" db="EMBL/GenBank/DDBJ databases">
        <title>Rhizophora mucronata_Transcriptome.</title>
        <authorList>
            <person name="Meera S.P."/>
            <person name="Sreeshan A."/>
            <person name="Augustine A."/>
        </authorList>
    </citation>
    <scope>NUCLEOTIDE SEQUENCE</scope>
    <source>
        <tissue evidence="1">Leaf</tissue>
    </source>
</reference>
<dbReference type="EMBL" id="GGEC01008204">
    <property type="protein sequence ID" value="MBW88687.1"/>
    <property type="molecule type" value="Transcribed_RNA"/>
</dbReference>
<evidence type="ECO:0000313" key="1">
    <source>
        <dbReference type="EMBL" id="MBW88687.1"/>
    </source>
</evidence>